<dbReference type="FunFam" id="3.40.1160.10:FF:000018">
    <property type="entry name" value="Glutamate 5-kinase"/>
    <property type="match status" value="1"/>
</dbReference>
<name>A0A0L6CI82_9MICO</name>
<evidence type="ECO:0000256" key="6">
    <source>
        <dbReference type="ARBA" id="ARBA00022777"/>
    </source>
</evidence>
<comment type="subcellular location">
    <subcellularLocation>
        <location evidence="8">Cytoplasm</location>
    </subcellularLocation>
</comment>
<evidence type="ECO:0000256" key="8">
    <source>
        <dbReference type="HAMAP-Rule" id="MF_00456"/>
    </source>
</evidence>
<dbReference type="Gene3D" id="2.30.130.10">
    <property type="entry name" value="PUA domain"/>
    <property type="match status" value="1"/>
</dbReference>
<dbReference type="EC" id="2.7.2.11" evidence="8"/>
<feature type="binding site" evidence="8">
    <location>
        <begin position="221"/>
        <end position="227"/>
    </location>
    <ligand>
        <name>ATP</name>
        <dbReference type="ChEBI" id="CHEBI:30616"/>
    </ligand>
</feature>
<feature type="domain" description="PUA" evidence="9">
    <location>
        <begin position="284"/>
        <end position="367"/>
    </location>
</feature>
<dbReference type="EMBL" id="LAIR01000002">
    <property type="protein sequence ID" value="KNX37497.1"/>
    <property type="molecule type" value="Genomic_DNA"/>
</dbReference>
<dbReference type="SUPFAM" id="SSF88697">
    <property type="entry name" value="PUA domain-like"/>
    <property type="match status" value="1"/>
</dbReference>
<dbReference type="Pfam" id="PF00696">
    <property type="entry name" value="AA_kinase"/>
    <property type="match status" value="1"/>
</dbReference>
<dbReference type="GO" id="GO:0004349">
    <property type="term" value="F:glutamate 5-kinase activity"/>
    <property type="evidence" value="ECO:0007669"/>
    <property type="project" value="UniProtKB-UniRule"/>
</dbReference>
<dbReference type="GO" id="GO:0005524">
    <property type="term" value="F:ATP binding"/>
    <property type="evidence" value="ECO:0007669"/>
    <property type="project" value="UniProtKB-KW"/>
</dbReference>
<keyword evidence="3 8" id="KW-0641">Proline biosynthesis</keyword>
<dbReference type="Proteomes" id="UP000037397">
    <property type="component" value="Unassembled WGS sequence"/>
</dbReference>
<evidence type="ECO:0000313" key="11">
    <source>
        <dbReference type="Proteomes" id="UP000037397"/>
    </source>
</evidence>
<dbReference type="Pfam" id="PF01472">
    <property type="entry name" value="PUA"/>
    <property type="match status" value="1"/>
</dbReference>
<dbReference type="CDD" id="cd21157">
    <property type="entry name" value="PUA_G5K"/>
    <property type="match status" value="1"/>
</dbReference>
<evidence type="ECO:0000256" key="3">
    <source>
        <dbReference type="ARBA" id="ARBA00022650"/>
    </source>
</evidence>
<dbReference type="STRING" id="1631356.VV01_10615"/>
<dbReference type="InterPro" id="IPR002478">
    <property type="entry name" value="PUA"/>
</dbReference>
<feature type="binding site" evidence="8">
    <location>
        <begin position="180"/>
        <end position="181"/>
    </location>
    <ligand>
        <name>ATP</name>
        <dbReference type="ChEBI" id="CHEBI:30616"/>
    </ligand>
</feature>
<dbReference type="InterPro" id="IPR005715">
    <property type="entry name" value="Glu_5kinase/COase_Synthase"/>
</dbReference>
<dbReference type="InterPro" id="IPR036974">
    <property type="entry name" value="PUA_sf"/>
</dbReference>
<feature type="binding site" evidence="8">
    <location>
        <position position="148"/>
    </location>
    <ligand>
        <name>substrate</name>
    </ligand>
</feature>
<keyword evidence="4 8" id="KW-0808">Transferase</keyword>
<keyword evidence="6 8" id="KW-0418">Kinase</keyword>
<protein>
    <recommendedName>
        <fullName evidence="8">Glutamate 5-kinase</fullName>
        <ecNumber evidence="8">2.7.2.11</ecNumber>
    </recommendedName>
    <alternativeName>
        <fullName evidence="8">Gamma-glutamyl kinase</fullName>
        <shortName evidence="8">GK</shortName>
    </alternativeName>
</protein>
<evidence type="ECO:0000256" key="4">
    <source>
        <dbReference type="ARBA" id="ARBA00022679"/>
    </source>
</evidence>
<feature type="binding site" evidence="8">
    <location>
        <position position="160"/>
    </location>
    <ligand>
        <name>substrate</name>
    </ligand>
</feature>
<evidence type="ECO:0000313" key="10">
    <source>
        <dbReference type="EMBL" id="KNX37497.1"/>
    </source>
</evidence>
<keyword evidence="7 8" id="KW-0067">ATP-binding</keyword>
<feature type="binding site" evidence="8">
    <location>
        <position position="61"/>
    </location>
    <ligand>
        <name>substrate</name>
    </ligand>
</feature>
<comment type="similarity">
    <text evidence="8">Belongs to the glutamate 5-kinase family.</text>
</comment>
<comment type="function">
    <text evidence="8">Catalyzes the transfer of a phosphate group to glutamate to form L-glutamate 5-phosphate.</text>
</comment>
<dbReference type="PROSITE" id="PS00902">
    <property type="entry name" value="GLUTAMATE_5_KINASE"/>
    <property type="match status" value="1"/>
</dbReference>
<dbReference type="InterPro" id="IPR041739">
    <property type="entry name" value="G5K_ProB"/>
</dbReference>
<dbReference type="PRINTS" id="PR00474">
    <property type="entry name" value="GLU5KINASE"/>
</dbReference>
<dbReference type="GO" id="GO:0005829">
    <property type="term" value="C:cytosol"/>
    <property type="evidence" value="ECO:0007669"/>
    <property type="project" value="TreeGrafter"/>
</dbReference>
<accession>A0A0L6CI82</accession>
<dbReference type="InterPro" id="IPR001057">
    <property type="entry name" value="Glu/AcGlu_kinase"/>
</dbReference>
<evidence type="ECO:0000256" key="5">
    <source>
        <dbReference type="ARBA" id="ARBA00022741"/>
    </source>
</evidence>
<comment type="caution">
    <text evidence="10">The sequence shown here is derived from an EMBL/GenBank/DDBJ whole genome shotgun (WGS) entry which is preliminary data.</text>
</comment>
<dbReference type="PROSITE" id="PS50890">
    <property type="entry name" value="PUA"/>
    <property type="match status" value="1"/>
</dbReference>
<dbReference type="RefSeq" id="WP_050669854.1">
    <property type="nucleotide sequence ID" value="NZ_LAIR01000002.1"/>
</dbReference>
<dbReference type="SUPFAM" id="SSF53633">
    <property type="entry name" value="Carbamate kinase-like"/>
    <property type="match status" value="1"/>
</dbReference>
<evidence type="ECO:0000256" key="1">
    <source>
        <dbReference type="ARBA" id="ARBA00022490"/>
    </source>
</evidence>
<reference evidence="11" key="1">
    <citation type="submission" date="2015-03" db="EMBL/GenBank/DDBJ databases">
        <title>Luteipulveratus halotolerans sp. nov., a novel actinobacterium (Dermacoccaceae) from Sarawak, Malaysia.</title>
        <authorList>
            <person name="Juboi H."/>
            <person name="Basik A."/>
            <person name="Shamsul S.S."/>
            <person name="Arnold P."/>
            <person name="Schmitt E.K."/>
            <person name="Sanglier J.-J."/>
            <person name="Yeo T."/>
        </authorList>
    </citation>
    <scope>NUCLEOTIDE SEQUENCE [LARGE SCALE GENOMIC DNA]</scope>
    <source>
        <strain evidence="11">C296001</strain>
    </source>
</reference>
<dbReference type="InterPro" id="IPR015947">
    <property type="entry name" value="PUA-like_sf"/>
</dbReference>
<dbReference type="NCBIfam" id="TIGR01027">
    <property type="entry name" value="proB"/>
    <property type="match status" value="1"/>
</dbReference>
<comment type="pathway">
    <text evidence="8">Amino-acid biosynthesis; L-proline biosynthesis; L-glutamate 5-semialdehyde from L-glutamate: step 1/2.</text>
</comment>
<dbReference type="GO" id="GO:0003723">
    <property type="term" value="F:RNA binding"/>
    <property type="evidence" value="ECO:0007669"/>
    <property type="project" value="InterPro"/>
</dbReference>
<evidence type="ECO:0000259" key="9">
    <source>
        <dbReference type="SMART" id="SM00359"/>
    </source>
</evidence>
<proteinExistence type="inferred from homology"/>
<dbReference type="InterPro" id="IPR019797">
    <property type="entry name" value="Glutamate_5-kinase_CS"/>
</dbReference>
<evidence type="ECO:0000256" key="7">
    <source>
        <dbReference type="ARBA" id="ARBA00022840"/>
    </source>
</evidence>
<dbReference type="Gene3D" id="3.40.1160.10">
    <property type="entry name" value="Acetylglutamate kinase-like"/>
    <property type="match status" value="2"/>
</dbReference>
<dbReference type="OrthoDB" id="9804434at2"/>
<dbReference type="InterPro" id="IPR001048">
    <property type="entry name" value="Asp/Glu/Uridylate_kinase"/>
</dbReference>
<dbReference type="CDD" id="cd04242">
    <property type="entry name" value="AAK_G5K_ProB"/>
    <property type="match status" value="1"/>
</dbReference>
<sequence length="396" mass="41362">MSAEQTTTRAVIAAARRVVVKVGSSSLTDGAGALDPDRLGRLVDVLSARRAQGSEIVLVSSGAIAAGIRPLGLARRPRDLATQQAAASVGQGALLAAYTTSFGRHGHTVGQVLLTADDVTRRTHYTNARRTLERLLTLGVVPVVNENDTVATHEIRFGDNDRLAALVAHLVDADALVLLSDVDALYDGPPSRAGTSRIPQVRSLDDLDTVEIAGSGSSVGTGGMQTKVEAASIATSAGVPTVLTSADHAREALVGDDIGTLFHPTHGRGRARRLWLAHATTPRGRLVLDAGAVAAVSRRGKSLLPAGVVAVTGRFAAGDPVDLVDDQGEVVARGLVNYDATELPGMLGRTTHDLARELGAEYEREVVHRDDLVVLRSSAARSRHTRDSGRAGGELT</sequence>
<dbReference type="SMART" id="SM00359">
    <property type="entry name" value="PUA"/>
    <property type="match status" value="1"/>
</dbReference>
<feature type="binding site" evidence="8">
    <location>
        <position position="21"/>
    </location>
    <ligand>
        <name>ATP</name>
        <dbReference type="ChEBI" id="CHEBI:30616"/>
    </ligand>
</feature>
<dbReference type="PATRIC" id="fig|1631356.3.peg.2072"/>
<gene>
    <name evidence="8" type="primary">proB</name>
    <name evidence="10" type="ORF">VV01_10615</name>
</gene>
<dbReference type="PIRSF" id="PIRSF000729">
    <property type="entry name" value="GK"/>
    <property type="match status" value="1"/>
</dbReference>
<keyword evidence="11" id="KW-1185">Reference proteome</keyword>
<organism evidence="10 11">
    <name type="scientific">Luteipulveratus halotolerans</name>
    <dbReference type="NCBI Taxonomy" id="1631356"/>
    <lineage>
        <taxon>Bacteria</taxon>
        <taxon>Bacillati</taxon>
        <taxon>Actinomycetota</taxon>
        <taxon>Actinomycetes</taxon>
        <taxon>Micrococcales</taxon>
        <taxon>Dermacoccaceae</taxon>
        <taxon>Luteipulveratus</taxon>
    </lineage>
</organism>
<dbReference type="InterPro" id="IPR036393">
    <property type="entry name" value="AceGlu_kinase-like_sf"/>
</dbReference>
<dbReference type="InterPro" id="IPR011529">
    <property type="entry name" value="Glu_5kinase"/>
</dbReference>
<dbReference type="GO" id="GO:0055129">
    <property type="term" value="P:L-proline biosynthetic process"/>
    <property type="evidence" value="ECO:0007669"/>
    <property type="project" value="UniProtKB-UniRule"/>
</dbReference>
<keyword evidence="1 8" id="KW-0963">Cytoplasm</keyword>
<comment type="catalytic activity">
    <reaction evidence="8">
        <text>L-glutamate + ATP = L-glutamyl 5-phosphate + ADP</text>
        <dbReference type="Rhea" id="RHEA:14877"/>
        <dbReference type="ChEBI" id="CHEBI:29985"/>
        <dbReference type="ChEBI" id="CHEBI:30616"/>
        <dbReference type="ChEBI" id="CHEBI:58274"/>
        <dbReference type="ChEBI" id="CHEBI:456216"/>
        <dbReference type="EC" id="2.7.2.11"/>
    </reaction>
</comment>
<dbReference type="PANTHER" id="PTHR43654:SF1">
    <property type="entry name" value="ISOPENTENYL PHOSPHATE KINASE"/>
    <property type="match status" value="1"/>
</dbReference>
<keyword evidence="2 8" id="KW-0028">Amino-acid biosynthesis</keyword>
<dbReference type="UniPathway" id="UPA00098">
    <property type="reaction ID" value="UER00359"/>
</dbReference>
<dbReference type="AlphaFoldDB" id="A0A0L6CI82"/>
<keyword evidence="5 8" id="KW-0547">Nucleotide-binding</keyword>
<evidence type="ECO:0000256" key="2">
    <source>
        <dbReference type="ARBA" id="ARBA00022605"/>
    </source>
</evidence>
<dbReference type="PANTHER" id="PTHR43654">
    <property type="entry name" value="GLUTAMATE 5-KINASE"/>
    <property type="match status" value="1"/>
</dbReference>
<dbReference type="HAMAP" id="MF_00456">
    <property type="entry name" value="ProB"/>
    <property type="match status" value="1"/>
</dbReference>